<evidence type="ECO:0000313" key="2">
    <source>
        <dbReference type="EMBL" id="KAF0802690.1"/>
    </source>
</evidence>
<comment type="similarity">
    <text evidence="1">Belongs to the SCO1/2 family.</text>
</comment>
<comment type="caution">
    <text evidence="2">The sequence shown here is derived from an EMBL/GenBank/DDBJ whole genome shotgun (WGS) entry which is preliminary data.</text>
</comment>
<evidence type="ECO:0000256" key="1">
    <source>
        <dbReference type="ARBA" id="ARBA00010996"/>
    </source>
</evidence>
<name>A0ABQ6Y3L6_9GAMM</name>
<dbReference type="SUPFAM" id="SSF52833">
    <property type="entry name" value="Thioredoxin-like"/>
    <property type="match status" value="1"/>
</dbReference>
<gene>
    <name evidence="2" type="ORF">A6D6_03941</name>
</gene>
<sequence length="213" mass="24197">MKANRQEKVQYLKPWDCLSVLVPLLVLAILVPQSVWGERRLPSDSVYALSATVENEQGETLQWQDLRGQPHLVSMVYTRCRMSCPLIIHQGMSVQQRLLEEGKAVPRLLVISMDPVHDTPQVLAATMARYRLSPERATFLRPRDHQERTLAALLDIRFRPRDDGGFDHTNVWLLLDAEGRVVARTEKMTGAPDPSFVRQVEALMASHSSQGDY</sequence>
<dbReference type="Pfam" id="PF02630">
    <property type="entry name" value="SCO1-SenC"/>
    <property type="match status" value="1"/>
</dbReference>
<reference evidence="2 3" key="1">
    <citation type="submission" date="2012-09" db="EMBL/GenBank/DDBJ databases">
        <title>Genome Sequence of alkane-degrading Bacterium Alcanivorax sp. 6-D-6.</title>
        <authorList>
            <person name="Lai Q."/>
            <person name="Shao Z."/>
        </authorList>
    </citation>
    <scope>NUCLEOTIDE SEQUENCE [LARGE SCALE GENOMIC DNA]</scope>
    <source>
        <strain evidence="2 3">6-D-6</strain>
    </source>
</reference>
<proteinExistence type="inferred from homology"/>
<dbReference type="Proteomes" id="UP000771797">
    <property type="component" value="Unassembled WGS sequence"/>
</dbReference>
<protein>
    <submittedName>
        <fullName evidence="2">Electron transporter SCO1/SenC</fullName>
    </submittedName>
</protein>
<dbReference type="Gene3D" id="3.40.30.10">
    <property type="entry name" value="Glutaredoxin"/>
    <property type="match status" value="1"/>
</dbReference>
<dbReference type="RefSeq" id="WP_159661679.1">
    <property type="nucleotide sequence ID" value="NZ_AQPF01000063.1"/>
</dbReference>
<evidence type="ECO:0000313" key="3">
    <source>
        <dbReference type="Proteomes" id="UP000771797"/>
    </source>
</evidence>
<dbReference type="InterPro" id="IPR036249">
    <property type="entry name" value="Thioredoxin-like_sf"/>
</dbReference>
<accession>A0ABQ6Y3L6</accession>
<dbReference type="EMBL" id="AQPF01000063">
    <property type="protein sequence ID" value="KAF0802690.1"/>
    <property type="molecule type" value="Genomic_DNA"/>
</dbReference>
<organism evidence="2 3">
    <name type="scientific">Alcanivorax xiamenensis</name>
    <dbReference type="NCBI Taxonomy" id="1177156"/>
    <lineage>
        <taxon>Bacteria</taxon>
        <taxon>Pseudomonadati</taxon>
        <taxon>Pseudomonadota</taxon>
        <taxon>Gammaproteobacteria</taxon>
        <taxon>Oceanospirillales</taxon>
        <taxon>Alcanivoracaceae</taxon>
        <taxon>Alcanivorax</taxon>
    </lineage>
</organism>
<dbReference type="CDD" id="cd02968">
    <property type="entry name" value="SCO"/>
    <property type="match status" value="1"/>
</dbReference>
<dbReference type="InterPro" id="IPR003782">
    <property type="entry name" value="SCO1/SenC"/>
</dbReference>
<keyword evidence="3" id="KW-1185">Reference proteome</keyword>